<feature type="region of interest" description="Disordered" evidence="13">
    <location>
        <begin position="571"/>
        <end position="680"/>
    </location>
</feature>
<evidence type="ECO:0000256" key="10">
    <source>
        <dbReference type="ARBA" id="ARBA00048679"/>
    </source>
</evidence>
<dbReference type="RefSeq" id="XP_001024711.2">
    <property type="nucleotide sequence ID" value="XM_001024711.3"/>
</dbReference>
<dbReference type="GO" id="GO:0004674">
    <property type="term" value="F:protein serine/threonine kinase activity"/>
    <property type="evidence" value="ECO:0007669"/>
    <property type="project" value="UniProtKB-KW"/>
</dbReference>
<feature type="repeat" description="ANK" evidence="11">
    <location>
        <begin position="807"/>
        <end position="839"/>
    </location>
</feature>
<feature type="binding site" evidence="12">
    <location>
        <position position="1010"/>
    </location>
    <ligand>
        <name>ATP</name>
        <dbReference type="ChEBI" id="CHEBI:30616"/>
    </ligand>
</feature>
<feature type="compositionally biased region" description="Polar residues" evidence="13">
    <location>
        <begin position="625"/>
        <end position="680"/>
    </location>
</feature>
<evidence type="ECO:0000256" key="8">
    <source>
        <dbReference type="ARBA" id="ARBA00022840"/>
    </source>
</evidence>
<feature type="compositionally biased region" description="Low complexity" evidence="13">
    <location>
        <begin position="226"/>
        <end position="236"/>
    </location>
</feature>
<dbReference type="InterPro" id="IPR036770">
    <property type="entry name" value="Ankyrin_rpt-contain_sf"/>
</dbReference>
<evidence type="ECO:0000256" key="7">
    <source>
        <dbReference type="ARBA" id="ARBA00022777"/>
    </source>
</evidence>
<feature type="region of interest" description="Disordered" evidence="13">
    <location>
        <begin position="463"/>
        <end position="554"/>
    </location>
</feature>
<feature type="domain" description="Protein kinase" evidence="14">
    <location>
        <begin position="981"/>
        <end position="1239"/>
    </location>
</feature>
<feature type="compositionally biased region" description="Low complexity" evidence="13">
    <location>
        <begin position="42"/>
        <end position="57"/>
    </location>
</feature>
<dbReference type="PROSITE" id="PS50297">
    <property type="entry name" value="ANK_REP_REGION"/>
    <property type="match status" value="2"/>
</dbReference>
<feature type="compositionally biased region" description="Low complexity" evidence="13">
    <location>
        <begin position="579"/>
        <end position="591"/>
    </location>
</feature>
<name>I7LXE3_TETTS</name>
<dbReference type="PROSITE" id="PS51285">
    <property type="entry name" value="AGC_KINASE_CTER"/>
    <property type="match status" value="1"/>
</dbReference>
<dbReference type="SMART" id="SM00248">
    <property type="entry name" value="ANK"/>
    <property type="match status" value="3"/>
</dbReference>
<dbReference type="InterPro" id="IPR011009">
    <property type="entry name" value="Kinase-like_dom_sf"/>
</dbReference>
<dbReference type="GeneID" id="7833053"/>
<feature type="region of interest" description="Disordered" evidence="13">
    <location>
        <begin position="215"/>
        <end position="276"/>
    </location>
</feature>
<feature type="region of interest" description="Disordered" evidence="13">
    <location>
        <begin position="39"/>
        <end position="63"/>
    </location>
</feature>
<evidence type="ECO:0000256" key="6">
    <source>
        <dbReference type="ARBA" id="ARBA00022741"/>
    </source>
</evidence>
<accession>I7LXE3</accession>
<sequence length="1292" mass="145524">MSYNPFSITNLYDIKNRSQNNVQPLNSALSNYQNRSISPNTGGLLNSSMNGQNNGSSTPNYSNNYYIQTQGALQSSTFQGSPNQNNTKQYQLDLQAPRQANSPLSHTNSSQILKTQNTLTNQQQMQSSQIQNIQGLNGIPQYQNLFQQTKNLNSSNGYQQNGFVPHQQQNVNQYNINNTEQYKEKSPMMTSNVNNGIQYSMNQTVKKIPTNNIQNTYESQTPKPPQQYQQQQQFQQATNKSLSPLNRSGQQNKYSNMNFTNYASSNKLGNQNNLQNPEEKNKLINQSQQFGKANPITSNQNSQHVNQSLQGLLTNYNTNSNYQLSQNNYTGGLKTTYSTNIPQKDQGLANGGGLKSARNVKEQIKQIGNTISTTFTSSKNLQAPQTQRVFKSNEAVEENSNNRLLTSHSSSQNINQSQKQIPISNGYSSNFKSQTPTHSNNPTPASIPANLVNNSYSDIKKNQQSNFQAHSTDSSFQNKVNEQTPKTGYHQFSSDQKPSYQQSQFTYMSGMNKSASNSRNISPQNISVNLSTNNLSNSHTPRTQSKNNSQTGLPTSITQQLFSRKLQEQRQVTQTNVPQSQIQLQSSNINLTSQSSQTKTPSIQKQESSPNVSSSIPQSPAQIQNYQPMSNQSSSHNLGQQSQSQINFSGKKPTSSATHQSTPTTQNQPSLTSEVSSSINQTNSNIEKVTHVQFDPNTNSTQNLDTEVYVQAQTTQEIQAQSQSQNFQQWWTEKRNINLQFISCAKLNKHQECIGYLDKKRGEMRAEINFKDEEQNTALHYAAQNGNAQLVNFLLFNEANIDSQNKQLITPLMFACKEGHEDVCQLLITAGADINNFDSKENTALHYASINCHKKVVDILLRKPSLFFKKKNLNNQEAYQLAGNDEVKKAFENFFQLQKQLLQSQQKLQIHDVQSQNVQQMFQKVPKSNNPEIQVENKSNGVYKKSSENDNKSSINEKTSTSDESKSSFGAQEEKVGPTDFIVHGLIGKGSFGEVYLVEKKGSQMLYAMKVLHKSKIIRHNLTKYAMTERNVMSLTNHPFIVKLNYAFQTSDKLFLIMDYCPGGDLGEHLQKEKKFSEELVKIYLAETILALEDLHKRDVIFRDLKPDNIVLDYEGHVKLTDFGLSKEGVLDHSSGARSFCGSVAYLAPEMLKRCGHGKAVDWYLLGVVMYELLVGIPPYYANNRDELFYNIEKAPLKIPSYLSNEARSLLKALLQRNPAKRLGSGKGDAEEIKAHPFFGDVDWNTVYQRKLKPPRPNRKIRISTKFDPNLFSETDYKGDKDYIAGWSFVSP</sequence>
<evidence type="ECO:0000256" key="4">
    <source>
        <dbReference type="ARBA" id="ARBA00022553"/>
    </source>
</evidence>
<feature type="compositionally biased region" description="Low complexity" evidence="13">
    <location>
        <begin position="525"/>
        <end position="538"/>
    </location>
</feature>
<evidence type="ECO:0000259" key="15">
    <source>
        <dbReference type="PROSITE" id="PS51285"/>
    </source>
</evidence>
<keyword evidence="8 12" id="KW-0067">ATP-binding</keyword>
<proteinExistence type="inferred from homology"/>
<keyword evidence="6 12" id="KW-0547">Nucleotide-binding</keyword>
<dbReference type="OrthoDB" id="287003at2759"/>
<feature type="compositionally biased region" description="Polar residues" evidence="13">
    <location>
        <begin position="539"/>
        <end position="554"/>
    </location>
</feature>
<evidence type="ECO:0000256" key="13">
    <source>
        <dbReference type="SAM" id="MobiDB-lite"/>
    </source>
</evidence>
<protein>
    <recommendedName>
        <fullName evidence="2">non-specific serine/threonine protein kinase</fullName>
        <ecNumber evidence="2">2.7.11.1</ecNumber>
    </recommendedName>
</protein>
<feature type="domain" description="AGC-kinase C-terminal" evidence="15">
    <location>
        <begin position="1240"/>
        <end position="1292"/>
    </location>
</feature>
<feature type="compositionally biased region" description="Polar residues" evidence="13">
    <location>
        <begin position="237"/>
        <end position="276"/>
    </location>
</feature>
<dbReference type="Pfam" id="PF00069">
    <property type="entry name" value="Pkinase"/>
    <property type="match status" value="1"/>
</dbReference>
<dbReference type="SUPFAM" id="SSF48403">
    <property type="entry name" value="Ankyrin repeat"/>
    <property type="match status" value="1"/>
</dbReference>
<dbReference type="InterPro" id="IPR000961">
    <property type="entry name" value="AGC-kinase_C"/>
</dbReference>
<feature type="compositionally biased region" description="Low complexity" evidence="13">
    <location>
        <begin position="608"/>
        <end position="624"/>
    </location>
</feature>
<keyword evidence="17" id="KW-1185">Reference proteome</keyword>
<evidence type="ECO:0000256" key="9">
    <source>
        <dbReference type="ARBA" id="ARBA00047899"/>
    </source>
</evidence>
<comment type="similarity">
    <text evidence="1">Belongs to the protein kinase superfamily. AGC Ser/Thr protein kinase family.</text>
</comment>
<feature type="compositionally biased region" description="Polar residues" evidence="13">
    <location>
        <begin position="463"/>
        <end position="524"/>
    </location>
</feature>
<dbReference type="Gene3D" id="1.10.510.10">
    <property type="entry name" value="Transferase(Phosphotransferase) domain 1"/>
    <property type="match status" value="1"/>
</dbReference>
<dbReference type="InParanoid" id="I7LXE3"/>
<gene>
    <name evidence="16" type="ORF">TTHERM_00616410</name>
</gene>
<evidence type="ECO:0000313" key="16">
    <source>
        <dbReference type="EMBL" id="EAS04466.2"/>
    </source>
</evidence>
<dbReference type="Pfam" id="PF12796">
    <property type="entry name" value="Ank_2"/>
    <property type="match status" value="1"/>
</dbReference>
<evidence type="ECO:0000256" key="1">
    <source>
        <dbReference type="ARBA" id="ARBA00009903"/>
    </source>
</evidence>
<dbReference type="eggNOG" id="KOG0603">
    <property type="taxonomic scope" value="Eukaryota"/>
</dbReference>
<feature type="compositionally biased region" description="Basic and acidic residues" evidence="13">
    <location>
        <begin position="960"/>
        <end position="973"/>
    </location>
</feature>
<dbReference type="InterPro" id="IPR045270">
    <property type="entry name" value="STKc_AGC"/>
</dbReference>
<evidence type="ECO:0000313" key="17">
    <source>
        <dbReference type="Proteomes" id="UP000009168"/>
    </source>
</evidence>
<feature type="repeat" description="ANK" evidence="11">
    <location>
        <begin position="774"/>
        <end position="806"/>
    </location>
</feature>
<evidence type="ECO:0000256" key="2">
    <source>
        <dbReference type="ARBA" id="ARBA00012513"/>
    </source>
</evidence>
<dbReference type="Gene3D" id="3.30.200.20">
    <property type="entry name" value="Phosphorylase Kinase, domain 1"/>
    <property type="match status" value="1"/>
</dbReference>
<dbReference type="PROSITE" id="PS50011">
    <property type="entry name" value="PROTEIN_KINASE_DOM"/>
    <property type="match status" value="1"/>
</dbReference>
<keyword evidence="5" id="KW-0808">Transferase</keyword>
<evidence type="ECO:0000256" key="12">
    <source>
        <dbReference type="PROSITE-ProRule" id="PRU10141"/>
    </source>
</evidence>
<dbReference type="InterPro" id="IPR002110">
    <property type="entry name" value="Ankyrin_rpt"/>
</dbReference>
<dbReference type="STRING" id="312017.I7LXE3"/>
<dbReference type="SMART" id="SM00220">
    <property type="entry name" value="S_TKc"/>
    <property type="match status" value="1"/>
</dbReference>
<dbReference type="PANTHER" id="PTHR24351">
    <property type="entry name" value="RIBOSOMAL PROTEIN S6 KINASE"/>
    <property type="match status" value="1"/>
</dbReference>
<keyword evidence="4" id="KW-0597">Phosphoprotein</keyword>
<evidence type="ECO:0000256" key="3">
    <source>
        <dbReference type="ARBA" id="ARBA00022527"/>
    </source>
</evidence>
<dbReference type="EC" id="2.7.11.1" evidence="2"/>
<dbReference type="SUPFAM" id="SSF56112">
    <property type="entry name" value="Protein kinase-like (PK-like)"/>
    <property type="match status" value="1"/>
</dbReference>
<feature type="compositionally biased region" description="Polar residues" evidence="13">
    <location>
        <begin position="925"/>
        <end position="940"/>
    </location>
</feature>
<dbReference type="KEGG" id="tet:TTHERM_00616410"/>
<dbReference type="FunFam" id="3.30.200.20:FF:000524">
    <property type="entry name" value="Non-specific serine/threonine protein kinase"/>
    <property type="match status" value="1"/>
</dbReference>
<dbReference type="Gene3D" id="1.25.40.20">
    <property type="entry name" value="Ankyrin repeat-containing domain"/>
    <property type="match status" value="1"/>
</dbReference>
<dbReference type="InterPro" id="IPR017441">
    <property type="entry name" value="Protein_kinase_ATP_BS"/>
</dbReference>
<dbReference type="PROSITE" id="PS00107">
    <property type="entry name" value="PROTEIN_KINASE_ATP"/>
    <property type="match status" value="1"/>
</dbReference>
<organism evidence="16 17">
    <name type="scientific">Tetrahymena thermophila (strain SB210)</name>
    <dbReference type="NCBI Taxonomy" id="312017"/>
    <lineage>
        <taxon>Eukaryota</taxon>
        <taxon>Sar</taxon>
        <taxon>Alveolata</taxon>
        <taxon>Ciliophora</taxon>
        <taxon>Intramacronucleata</taxon>
        <taxon>Oligohymenophorea</taxon>
        <taxon>Hymenostomatida</taxon>
        <taxon>Tetrahymenina</taxon>
        <taxon>Tetrahymenidae</taxon>
        <taxon>Tetrahymena</taxon>
    </lineage>
</organism>
<evidence type="ECO:0000259" key="14">
    <source>
        <dbReference type="PROSITE" id="PS50011"/>
    </source>
</evidence>
<dbReference type="GO" id="GO:0005524">
    <property type="term" value="F:ATP binding"/>
    <property type="evidence" value="ECO:0007669"/>
    <property type="project" value="UniProtKB-UniRule"/>
</dbReference>
<feature type="compositionally biased region" description="Polar residues" evidence="13">
    <location>
        <begin position="592"/>
        <end position="607"/>
    </location>
</feature>
<keyword evidence="7 16" id="KW-0418">Kinase</keyword>
<feature type="compositionally biased region" description="Low complexity" evidence="13">
    <location>
        <begin position="407"/>
        <end position="425"/>
    </location>
</feature>
<evidence type="ECO:0000256" key="5">
    <source>
        <dbReference type="ARBA" id="ARBA00022679"/>
    </source>
</evidence>
<dbReference type="FunFam" id="1.10.510.10:FF:000008">
    <property type="entry name" value="Non-specific serine/threonine protein kinase"/>
    <property type="match status" value="1"/>
</dbReference>
<feature type="region of interest" description="Disordered" evidence="13">
    <location>
        <begin position="396"/>
        <end position="451"/>
    </location>
</feature>
<dbReference type="PROSITE" id="PS50088">
    <property type="entry name" value="ANK_REPEAT"/>
    <property type="match status" value="2"/>
</dbReference>
<dbReference type="EMBL" id="GG662448">
    <property type="protein sequence ID" value="EAS04466.2"/>
    <property type="molecule type" value="Genomic_DNA"/>
</dbReference>
<keyword evidence="11" id="KW-0040">ANK repeat</keyword>
<comment type="catalytic activity">
    <reaction evidence="10">
        <text>L-seryl-[protein] + ATP = O-phospho-L-seryl-[protein] + ADP + H(+)</text>
        <dbReference type="Rhea" id="RHEA:17989"/>
        <dbReference type="Rhea" id="RHEA-COMP:9863"/>
        <dbReference type="Rhea" id="RHEA-COMP:11604"/>
        <dbReference type="ChEBI" id="CHEBI:15378"/>
        <dbReference type="ChEBI" id="CHEBI:29999"/>
        <dbReference type="ChEBI" id="CHEBI:30616"/>
        <dbReference type="ChEBI" id="CHEBI:83421"/>
        <dbReference type="ChEBI" id="CHEBI:456216"/>
        <dbReference type="EC" id="2.7.11.1"/>
    </reaction>
</comment>
<feature type="region of interest" description="Disordered" evidence="13">
    <location>
        <begin position="925"/>
        <end position="973"/>
    </location>
</feature>
<evidence type="ECO:0000256" key="11">
    <source>
        <dbReference type="PROSITE-ProRule" id="PRU00023"/>
    </source>
</evidence>
<dbReference type="InterPro" id="IPR000719">
    <property type="entry name" value="Prot_kinase_dom"/>
</dbReference>
<dbReference type="CDD" id="cd05123">
    <property type="entry name" value="STKc_AGC"/>
    <property type="match status" value="1"/>
</dbReference>
<feature type="compositionally biased region" description="Polar residues" evidence="13">
    <location>
        <begin position="426"/>
        <end position="444"/>
    </location>
</feature>
<comment type="catalytic activity">
    <reaction evidence="9">
        <text>L-threonyl-[protein] + ATP = O-phospho-L-threonyl-[protein] + ADP + H(+)</text>
        <dbReference type="Rhea" id="RHEA:46608"/>
        <dbReference type="Rhea" id="RHEA-COMP:11060"/>
        <dbReference type="Rhea" id="RHEA-COMP:11605"/>
        <dbReference type="ChEBI" id="CHEBI:15378"/>
        <dbReference type="ChEBI" id="CHEBI:30013"/>
        <dbReference type="ChEBI" id="CHEBI:30616"/>
        <dbReference type="ChEBI" id="CHEBI:61977"/>
        <dbReference type="ChEBI" id="CHEBI:456216"/>
        <dbReference type="EC" id="2.7.11.1"/>
    </reaction>
</comment>
<keyword evidence="3" id="KW-0723">Serine/threonine-protein kinase</keyword>
<dbReference type="Proteomes" id="UP000009168">
    <property type="component" value="Unassembled WGS sequence"/>
</dbReference>
<reference evidence="17" key="1">
    <citation type="journal article" date="2006" name="PLoS Biol.">
        <title>Macronuclear genome sequence of the ciliate Tetrahymena thermophila, a model eukaryote.</title>
        <authorList>
            <person name="Eisen J.A."/>
            <person name="Coyne R.S."/>
            <person name="Wu M."/>
            <person name="Wu D."/>
            <person name="Thiagarajan M."/>
            <person name="Wortman J.R."/>
            <person name="Badger J.H."/>
            <person name="Ren Q."/>
            <person name="Amedeo P."/>
            <person name="Jones K.M."/>
            <person name="Tallon L.J."/>
            <person name="Delcher A.L."/>
            <person name="Salzberg S.L."/>
            <person name="Silva J.C."/>
            <person name="Haas B.J."/>
            <person name="Majoros W.H."/>
            <person name="Farzad M."/>
            <person name="Carlton J.M."/>
            <person name="Smith R.K. Jr."/>
            <person name="Garg J."/>
            <person name="Pearlman R.E."/>
            <person name="Karrer K.M."/>
            <person name="Sun L."/>
            <person name="Manning G."/>
            <person name="Elde N.C."/>
            <person name="Turkewitz A.P."/>
            <person name="Asai D.J."/>
            <person name="Wilkes D.E."/>
            <person name="Wang Y."/>
            <person name="Cai H."/>
            <person name="Collins K."/>
            <person name="Stewart B.A."/>
            <person name="Lee S.R."/>
            <person name="Wilamowska K."/>
            <person name="Weinberg Z."/>
            <person name="Ruzzo W.L."/>
            <person name="Wloga D."/>
            <person name="Gaertig J."/>
            <person name="Frankel J."/>
            <person name="Tsao C.-C."/>
            <person name="Gorovsky M.A."/>
            <person name="Keeling P.J."/>
            <person name="Waller R.F."/>
            <person name="Patron N.J."/>
            <person name="Cherry J.M."/>
            <person name="Stover N.A."/>
            <person name="Krieger C.J."/>
            <person name="del Toro C."/>
            <person name="Ryder H.F."/>
            <person name="Williamson S.C."/>
            <person name="Barbeau R.A."/>
            <person name="Hamilton E.P."/>
            <person name="Orias E."/>
        </authorList>
    </citation>
    <scope>NUCLEOTIDE SEQUENCE [LARGE SCALE GENOMIC DNA]</scope>
    <source>
        <strain evidence="17">SB210</strain>
    </source>
</reference>